<proteinExistence type="predicted"/>
<dbReference type="Proteomes" id="UP000327493">
    <property type="component" value="Chromosome 11"/>
</dbReference>
<gene>
    <name evidence="2" type="ORF">FQN60_001494</name>
</gene>
<dbReference type="EMBL" id="VOFY01000011">
    <property type="protein sequence ID" value="KAA8588300.1"/>
    <property type="molecule type" value="Genomic_DNA"/>
</dbReference>
<evidence type="ECO:0000256" key="1">
    <source>
        <dbReference type="SAM" id="MobiDB-lite"/>
    </source>
</evidence>
<feature type="non-terminal residue" evidence="2">
    <location>
        <position position="663"/>
    </location>
</feature>
<dbReference type="AlphaFoldDB" id="A0A5J5D5T0"/>
<organism evidence="2 3">
    <name type="scientific">Etheostoma spectabile</name>
    <name type="common">orangethroat darter</name>
    <dbReference type="NCBI Taxonomy" id="54343"/>
    <lineage>
        <taxon>Eukaryota</taxon>
        <taxon>Metazoa</taxon>
        <taxon>Chordata</taxon>
        <taxon>Craniata</taxon>
        <taxon>Vertebrata</taxon>
        <taxon>Euteleostomi</taxon>
        <taxon>Actinopterygii</taxon>
        <taxon>Neopterygii</taxon>
        <taxon>Teleostei</taxon>
        <taxon>Neoteleostei</taxon>
        <taxon>Acanthomorphata</taxon>
        <taxon>Eupercaria</taxon>
        <taxon>Perciformes</taxon>
        <taxon>Percoidei</taxon>
        <taxon>Percidae</taxon>
        <taxon>Etheostomatinae</taxon>
        <taxon>Etheostoma</taxon>
    </lineage>
</organism>
<evidence type="ECO:0000313" key="3">
    <source>
        <dbReference type="Proteomes" id="UP000327493"/>
    </source>
</evidence>
<sequence length="663" mass="73620">MYLHMPLLSQHTHPQCLLQPHRLEPLAGQETDQVASPCSSWHQPVVFKREKRHLLFDKLNNESGIGLSGAGQRDIWPCVEAGKTDSERISEDADGKLSRVWLYFNMQRIPYTMSCKEGNMLNFMKHLATRGVYSKAEQCTVFDNLLDARPSTSTAAASVGLAGQTEESPSPASVAADIKDDDDDDDDSSRSSSASIKITKLLIDFDITLSSLGLGHRDFSLSPVTALKPLVSPLLSHSLSILGQVTESKEPTLTPVQTEEYNSGHNEIMVCVFSKDLCLQTTFEKVQSQATIADSEPVRDEQIQAKETKQTHTLFTHSPHKTVSTATMATETRGLLGQNHFTSCKAQSEFDNSFSLKEFISPFSSLPSFLPTPLSAENPQSTACSPSHTSRAHSLGGGHKQRCGFTGCTPIKYFLVLLPLLQQVAGECHREKEKESQKKRERHCPPWPLPPLSLFTSYFSLAHSSVQKGKPEIDKRAQTTEGKKKGYFPHTYCIFMWNIEMDPNNVISVCVCGRRVDVKPQHNCPALCGLGLPDCPSGWGWDVRRRKRREVQGDKSNAEHHSALSRTRLVFSDFSCRCPDVVAAVWDVTLEGFHTESRMAETGLASVHNPSAQSTEYRTSAHDFQRSSARGQCFCVAVAASQSASVHRWFSARKRRHPPFEVS</sequence>
<reference evidence="2 3" key="1">
    <citation type="submission" date="2019-08" db="EMBL/GenBank/DDBJ databases">
        <title>A chromosome-level genome assembly, high-density linkage maps, and genome scans reveal the genomic architecture of hybrid incompatibilities underlying speciation via character displacement in darters (Percidae: Etheostominae).</title>
        <authorList>
            <person name="Moran R.L."/>
            <person name="Catchen J.M."/>
            <person name="Fuller R.C."/>
        </authorList>
    </citation>
    <scope>NUCLEOTIDE SEQUENCE [LARGE SCALE GENOMIC DNA]</scope>
    <source>
        <strain evidence="2">EspeVRDwgs_2016</strain>
        <tissue evidence="2">Muscle</tissue>
    </source>
</reference>
<accession>A0A5J5D5T0</accession>
<name>A0A5J5D5T0_9PERO</name>
<feature type="region of interest" description="Disordered" evidence="1">
    <location>
        <begin position="157"/>
        <end position="191"/>
    </location>
</feature>
<comment type="caution">
    <text evidence="2">The sequence shown here is derived from an EMBL/GenBank/DDBJ whole genome shotgun (WGS) entry which is preliminary data.</text>
</comment>
<protein>
    <submittedName>
        <fullName evidence="2">Uncharacterized protein</fullName>
    </submittedName>
</protein>
<feature type="region of interest" description="Disordered" evidence="1">
    <location>
        <begin position="375"/>
        <end position="396"/>
    </location>
</feature>
<keyword evidence="3" id="KW-1185">Reference proteome</keyword>
<evidence type="ECO:0000313" key="2">
    <source>
        <dbReference type="EMBL" id="KAA8588300.1"/>
    </source>
</evidence>
<feature type="compositionally biased region" description="Polar residues" evidence="1">
    <location>
        <begin position="377"/>
        <end position="389"/>
    </location>
</feature>